<comment type="caution">
    <text evidence="2">The sequence shown here is derived from an EMBL/GenBank/DDBJ whole genome shotgun (WGS) entry which is preliminary data.</text>
</comment>
<name>A0ABN7TKG5_9BACL</name>
<evidence type="ECO:0000313" key="2">
    <source>
        <dbReference type="EMBL" id="CAG7643628.1"/>
    </source>
</evidence>
<feature type="chain" id="PRO_5047165807" description="DUF5640 domain-containing protein" evidence="1">
    <location>
        <begin position="25"/>
        <end position="113"/>
    </location>
</feature>
<sequence>MNRILILFMLTLLLISACSKQNDAGFTGEWEVAADDKGRCHDNFTFYKDGTVSYSRTGGQTVTGTYKHVEGNTYRIDYGSVGSDTIELKAEGDKLTTKFGNAGSKTCTFSKKK</sequence>
<feature type="signal peptide" evidence="1">
    <location>
        <begin position="1"/>
        <end position="24"/>
    </location>
</feature>
<proteinExistence type="predicted"/>
<evidence type="ECO:0000313" key="3">
    <source>
        <dbReference type="Proteomes" id="UP000730618"/>
    </source>
</evidence>
<dbReference type="RefSeq" id="WP_218099368.1">
    <property type="nucleotide sequence ID" value="NZ_CAJVCE010000007.1"/>
</dbReference>
<protein>
    <recommendedName>
        <fullName evidence="4">DUF5640 domain-containing protein</fullName>
    </recommendedName>
</protein>
<keyword evidence="3" id="KW-1185">Reference proteome</keyword>
<evidence type="ECO:0000256" key="1">
    <source>
        <dbReference type="SAM" id="SignalP"/>
    </source>
</evidence>
<reference evidence="2 3" key="1">
    <citation type="submission" date="2021-06" db="EMBL/GenBank/DDBJ databases">
        <authorList>
            <person name="Criscuolo A."/>
        </authorList>
    </citation>
    <scope>NUCLEOTIDE SEQUENCE [LARGE SCALE GENOMIC DNA]</scope>
    <source>
        <strain evidence="3">CIP 111802</strain>
    </source>
</reference>
<dbReference type="EMBL" id="CAJVCE010000007">
    <property type="protein sequence ID" value="CAG7643628.1"/>
    <property type="molecule type" value="Genomic_DNA"/>
</dbReference>
<organism evidence="2 3">
    <name type="scientific">Paenibacillus allorhizosphaerae</name>
    <dbReference type="NCBI Taxonomy" id="2849866"/>
    <lineage>
        <taxon>Bacteria</taxon>
        <taxon>Bacillati</taxon>
        <taxon>Bacillota</taxon>
        <taxon>Bacilli</taxon>
        <taxon>Bacillales</taxon>
        <taxon>Paenibacillaceae</taxon>
        <taxon>Paenibacillus</taxon>
    </lineage>
</organism>
<accession>A0ABN7TKG5</accession>
<evidence type="ECO:0008006" key="4">
    <source>
        <dbReference type="Google" id="ProtNLM"/>
    </source>
</evidence>
<dbReference type="Proteomes" id="UP000730618">
    <property type="component" value="Unassembled WGS sequence"/>
</dbReference>
<gene>
    <name evidence="2" type="ORF">PAECIP111802_03060</name>
</gene>
<dbReference type="PROSITE" id="PS51257">
    <property type="entry name" value="PROKAR_LIPOPROTEIN"/>
    <property type="match status" value="1"/>
</dbReference>
<keyword evidence="1" id="KW-0732">Signal</keyword>